<evidence type="ECO:0000313" key="4">
    <source>
        <dbReference type="Proteomes" id="UP001595530"/>
    </source>
</evidence>
<dbReference type="Proteomes" id="UP001595530">
    <property type="component" value="Unassembled WGS sequence"/>
</dbReference>
<protein>
    <submittedName>
        <fullName evidence="3">DUF4113 domain-containing protein</fullName>
    </submittedName>
</protein>
<evidence type="ECO:0000259" key="2">
    <source>
        <dbReference type="Pfam" id="PF13438"/>
    </source>
</evidence>
<reference evidence="4" key="1">
    <citation type="journal article" date="2019" name="Int. J. Syst. Evol. Microbiol.">
        <title>The Global Catalogue of Microorganisms (GCM) 10K type strain sequencing project: providing services to taxonomists for standard genome sequencing and annotation.</title>
        <authorList>
            <consortium name="The Broad Institute Genomics Platform"/>
            <consortium name="The Broad Institute Genome Sequencing Center for Infectious Disease"/>
            <person name="Wu L."/>
            <person name="Ma J."/>
        </authorList>
    </citation>
    <scope>NUCLEOTIDE SEQUENCE [LARGE SCALE GENOMIC DNA]</scope>
    <source>
        <strain evidence="4">KCTC 42986</strain>
    </source>
</reference>
<dbReference type="EMBL" id="JBHRTP010000081">
    <property type="protein sequence ID" value="MFC3110511.1"/>
    <property type="molecule type" value="Genomic_DNA"/>
</dbReference>
<keyword evidence="4" id="KW-1185">Reference proteome</keyword>
<comment type="caution">
    <text evidence="3">The sequence shown here is derived from an EMBL/GenBank/DDBJ whole genome shotgun (WGS) entry which is preliminary data.</text>
</comment>
<accession>A0ABV7F8F7</accession>
<gene>
    <name evidence="3" type="ORF">ACFOFO_21545</name>
</gene>
<dbReference type="RefSeq" id="WP_390332834.1">
    <property type="nucleotide sequence ID" value="NZ_JBHRTP010000081.1"/>
</dbReference>
<dbReference type="InterPro" id="IPR025188">
    <property type="entry name" value="DUF4113"/>
</dbReference>
<feature type="domain" description="DUF4113" evidence="2">
    <location>
        <begin position="1"/>
        <end position="45"/>
    </location>
</feature>
<feature type="region of interest" description="Disordered" evidence="1">
    <location>
        <begin position="54"/>
        <end position="74"/>
    </location>
</feature>
<name>A0ABV7F8F7_9BURK</name>
<organism evidence="3 4">
    <name type="scientific">Undibacterium arcticum</name>
    <dbReference type="NCBI Taxonomy" id="1762892"/>
    <lineage>
        <taxon>Bacteria</taxon>
        <taxon>Pseudomonadati</taxon>
        <taxon>Pseudomonadota</taxon>
        <taxon>Betaproteobacteria</taxon>
        <taxon>Burkholderiales</taxon>
        <taxon>Oxalobacteraceae</taxon>
        <taxon>Undibacterium</taxon>
    </lineage>
</organism>
<evidence type="ECO:0000256" key="1">
    <source>
        <dbReference type="SAM" id="MobiDB-lite"/>
    </source>
</evidence>
<dbReference type="Pfam" id="PF13438">
    <property type="entry name" value="DUF4113"/>
    <property type="match status" value="1"/>
</dbReference>
<sequence length="74" mass="8372">MGTMDLLNAKYGHGTLKQSRDGLRRWWEMKADRKSQAYTTSWDEIALLMSPSTRKVRPAGKTLQQAHSPEGPVV</sequence>
<proteinExistence type="predicted"/>
<evidence type="ECO:0000313" key="3">
    <source>
        <dbReference type="EMBL" id="MFC3110511.1"/>
    </source>
</evidence>